<dbReference type="Ensembl" id="ENSOART00020066395.1">
    <property type="protein sequence ID" value="ENSOARP00020038660.1"/>
    <property type="gene ID" value="ENSOARG00020015983.2"/>
</dbReference>
<protein>
    <submittedName>
        <fullName evidence="1">Uncharacterized protein</fullName>
    </submittedName>
</protein>
<accession>A0AC11D2R9</accession>
<evidence type="ECO:0000313" key="1">
    <source>
        <dbReference type="Ensembl" id="ENSOARP00020038660.1"/>
    </source>
</evidence>
<reference evidence="1" key="2">
    <citation type="submission" date="2025-08" db="UniProtKB">
        <authorList>
            <consortium name="Ensembl"/>
        </authorList>
    </citation>
    <scope>IDENTIFICATION</scope>
</reference>
<name>A0AC11D2R9_SHEEP</name>
<organism evidence="1">
    <name type="scientific">Ovis aries</name>
    <name type="common">Sheep</name>
    <dbReference type="NCBI Taxonomy" id="9940"/>
    <lineage>
        <taxon>Eukaryota</taxon>
        <taxon>Metazoa</taxon>
        <taxon>Chordata</taxon>
        <taxon>Craniata</taxon>
        <taxon>Vertebrata</taxon>
        <taxon>Euteleostomi</taxon>
        <taxon>Mammalia</taxon>
        <taxon>Eutheria</taxon>
        <taxon>Laurasiatheria</taxon>
        <taxon>Artiodactyla</taxon>
        <taxon>Ruminantia</taxon>
        <taxon>Pecora</taxon>
        <taxon>Bovidae</taxon>
        <taxon>Caprinae</taxon>
        <taxon>Ovis</taxon>
    </lineage>
</organism>
<sequence length="378" mass="43345">MPPWFPASFCSLYIAMLTSLWLLSLFLPASCAQLLVTCAYKGLCQQALLSSNDVVLQCDHLQAYWYFSSFQGEDPFLVSSLPNIKKLPGGSLQLNKPQPSQTGLYRCEDNNTALVVEYEIDFQDVTMLHITHKGLGQNPLQNQSLSLGREEMVFTHWEPWQDCNRCGVPGERKRLGYCYIQESLENVMPCWLYLGDEKVWSNRLRPEMQVETCHIPCTHIYAKYVVFDNFQLRNNVGSAWLTCPLGSIYRPVFWEANNLSLTWKDQLSGKSISTIMDSSNGGSWLQVFQSAIYRCFVQRELMAQFNSKVNVDPLKFLSSENSKQQPEAEETQKENGNSVFKGLNVMMLVGMVLTVLGCLLKQFHFSRRRERNKMFLVK</sequence>
<proteinExistence type="predicted"/>
<reference evidence="1" key="3">
    <citation type="submission" date="2025-09" db="UniProtKB">
        <authorList>
            <consortium name="Ensembl"/>
        </authorList>
    </citation>
    <scope>IDENTIFICATION</scope>
</reference>
<reference evidence="1" key="1">
    <citation type="submission" date="2020-11" db="EMBL/GenBank/DDBJ databases">
        <authorList>
            <person name="Davenport K.M."/>
            <person name="Bickhart D.M."/>
            <person name="Smith T.P.L."/>
            <person name="Murdoch B.M."/>
            <person name="Rosen B.D."/>
        </authorList>
    </citation>
    <scope>NUCLEOTIDE SEQUENCE [LARGE SCALE GENOMIC DNA]</scope>
    <source>
        <strain evidence="1">OAR_USU_Benz2616</strain>
    </source>
</reference>